<gene>
    <name evidence="1" type="ORF">LCGC14_1759680</name>
</gene>
<dbReference type="EMBL" id="LAZR01016351">
    <property type="protein sequence ID" value="KKM04886.1"/>
    <property type="molecule type" value="Genomic_DNA"/>
</dbReference>
<dbReference type="Pfam" id="PF06042">
    <property type="entry name" value="NTP_transf_6"/>
    <property type="match status" value="1"/>
</dbReference>
<accession>A0A0F9JGI9</accession>
<name>A0A0F9JGI9_9ZZZZ</name>
<dbReference type="PANTHER" id="PTHR39166">
    <property type="entry name" value="BLL1166 PROTEIN"/>
    <property type="match status" value="1"/>
</dbReference>
<evidence type="ECO:0008006" key="2">
    <source>
        <dbReference type="Google" id="ProtNLM"/>
    </source>
</evidence>
<sequence>MIRYCEIMELLDHQSMVQEAIDTSMSLSLPNWCIVGGLIRDLAWGRILGRSVMPRDIDLIYFDAADISPEKDWQIEGHLRKLSGLPFRVNNQARMHQFNSEASYTSVIDAMSKFPTTVSAIGISGSNDRAPLVFSIFGYGALFKPVFQIT</sequence>
<protein>
    <recommendedName>
        <fullName evidence="2">Poly A polymerase head domain-containing protein</fullName>
    </recommendedName>
</protein>
<reference evidence="1" key="1">
    <citation type="journal article" date="2015" name="Nature">
        <title>Complex archaea that bridge the gap between prokaryotes and eukaryotes.</title>
        <authorList>
            <person name="Spang A."/>
            <person name="Saw J.H."/>
            <person name="Jorgensen S.L."/>
            <person name="Zaremba-Niedzwiedzka K."/>
            <person name="Martijn J."/>
            <person name="Lind A.E."/>
            <person name="van Eijk R."/>
            <person name="Schleper C."/>
            <person name="Guy L."/>
            <person name="Ettema T.J."/>
        </authorList>
    </citation>
    <scope>NUCLEOTIDE SEQUENCE</scope>
</reference>
<dbReference type="PANTHER" id="PTHR39166:SF1">
    <property type="entry name" value="BLL1166 PROTEIN"/>
    <property type="match status" value="1"/>
</dbReference>
<organism evidence="1">
    <name type="scientific">marine sediment metagenome</name>
    <dbReference type="NCBI Taxonomy" id="412755"/>
    <lineage>
        <taxon>unclassified sequences</taxon>
        <taxon>metagenomes</taxon>
        <taxon>ecological metagenomes</taxon>
    </lineage>
</organism>
<dbReference type="AlphaFoldDB" id="A0A0F9JGI9"/>
<comment type="caution">
    <text evidence="1">The sequence shown here is derived from an EMBL/GenBank/DDBJ whole genome shotgun (WGS) entry which is preliminary data.</text>
</comment>
<feature type="non-terminal residue" evidence="1">
    <location>
        <position position="150"/>
    </location>
</feature>
<evidence type="ECO:0000313" key="1">
    <source>
        <dbReference type="EMBL" id="KKM04886.1"/>
    </source>
</evidence>
<proteinExistence type="predicted"/>
<dbReference type="InterPro" id="IPR009267">
    <property type="entry name" value="NTP_transf_6"/>
</dbReference>